<proteinExistence type="predicted"/>
<sequence length="82" mass="8605">MRLRARCGALVDLAHTVAGRRIHGRVRTLNEILEGFSVAGINGDMKVAEQPEGTRLTATEEALAAELATTTTTTTNSAPGDA</sequence>
<dbReference type="EMBL" id="BAAARA010000015">
    <property type="protein sequence ID" value="GAA2356144.1"/>
    <property type="molecule type" value="Genomic_DNA"/>
</dbReference>
<protein>
    <submittedName>
        <fullName evidence="1">Uncharacterized protein</fullName>
    </submittedName>
</protein>
<keyword evidence="2" id="KW-1185">Reference proteome</keyword>
<comment type="caution">
    <text evidence="1">The sequence shown here is derived from an EMBL/GenBank/DDBJ whole genome shotgun (WGS) entry which is preliminary data.</text>
</comment>
<gene>
    <name evidence="1" type="ORF">GCM10009854_37800</name>
</gene>
<organism evidence="1 2">
    <name type="scientific">Saccharopolyspora halophila</name>
    <dbReference type="NCBI Taxonomy" id="405551"/>
    <lineage>
        <taxon>Bacteria</taxon>
        <taxon>Bacillati</taxon>
        <taxon>Actinomycetota</taxon>
        <taxon>Actinomycetes</taxon>
        <taxon>Pseudonocardiales</taxon>
        <taxon>Pseudonocardiaceae</taxon>
        <taxon>Saccharopolyspora</taxon>
    </lineage>
</organism>
<accession>A0ABN3GNF2</accession>
<reference evidence="1 2" key="1">
    <citation type="journal article" date="2019" name="Int. J. Syst. Evol. Microbiol.">
        <title>The Global Catalogue of Microorganisms (GCM) 10K type strain sequencing project: providing services to taxonomists for standard genome sequencing and annotation.</title>
        <authorList>
            <consortium name="The Broad Institute Genomics Platform"/>
            <consortium name="The Broad Institute Genome Sequencing Center for Infectious Disease"/>
            <person name="Wu L."/>
            <person name="Ma J."/>
        </authorList>
    </citation>
    <scope>NUCLEOTIDE SEQUENCE [LARGE SCALE GENOMIC DNA]</scope>
    <source>
        <strain evidence="1 2">JCM 16221</strain>
    </source>
</reference>
<dbReference type="Proteomes" id="UP001501218">
    <property type="component" value="Unassembled WGS sequence"/>
</dbReference>
<evidence type="ECO:0000313" key="2">
    <source>
        <dbReference type="Proteomes" id="UP001501218"/>
    </source>
</evidence>
<evidence type="ECO:0000313" key="1">
    <source>
        <dbReference type="EMBL" id="GAA2356144.1"/>
    </source>
</evidence>
<name>A0ABN3GNF2_9PSEU</name>